<evidence type="ECO:0000313" key="3">
    <source>
        <dbReference type="Proteomes" id="UP001500630"/>
    </source>
</evidence>
<dbReference type="InterPro" id="IPR027417">
    <property type="entry name" value="P-loop_NTPase"/>
</dbReference>
<dbReference type="SUPFAM" id="SSF52540">
    <property type="entry name" value="P-loop containing nucleoside triphosphate hydrolases"/>
    <property type="match status" value="1"/>
</dbReference>
<gene>
    <name evidence="2" type="ORF">GCM10022419_106500</name>
</gene>
<sequence>MSRRPIHWWNTAALLAIVALVATVVLVGRALNRADKVNVADLAAVAIAAALAIAAILTWAKQRNTAANRPANVTRAAEVLADLVRRQWRDEARNQLLDDPEPIPVRWQLTANEAVMSTPRLISPAAGFTFTGRSDDIAALARDFRALARRRLVITGGPGMGKTTLAVQLLLELLRTRATEEAAAGEDEVVPVPVMLPVSGWDLTAHPRLQDWLANRLAYYYPALGAPELGADAAAALVACGDILPVLDGLDEIGEQARANVIAALNTSLQAADQLILTSRTAEFAAAVTEAGRPLTSAAVITPAQLTSEAAADYLRACLPAALSDTWQTVLAALANRELSGLSELTATPLGLWLIRTVYIGVGADPTPLTGPLGADAAALRAHLLDQLIPALIQARPPSRDSGDHFRPRRRLDPDVTRCYLITLACIFDPAVTRDITWWGITEAVRVKDDREIEVWPGEYGEVVAAQLLLARKTHEPPPLTSVSTPISTWRSARTAVLWSVLVIGFRAALVMELLFLLVVLLALVGGSMTLITIIELHMMQLMGALTLGLLVGMGLTLDDVWVASIRAVRLLARERRLPRQIMLFLDDAHRLGLLRAVGPVYQFRHAALHDHLAADTSGGAS</sequence>
<reference evidence="3" key="1">
    <citation type="journal article" date="2019" name="Int. J. Syst. Evol. Microbiol.">
        <title>The Global Catalogue of Microorganisms (GCM) 10K type strain sequencing project: providing services to taxonomists for standard genome sequencing and annotation.</title>
        <authorList>
            <consortium name="The Broad Institute Genomics Platform"/>
            <consortium name="The Broad Institute Genome Sequencing Center for Infectious Disease"/>
            <person name="Wu L."/>
            <person name="Ma J."/>
        </authorList>
    </citation>
    <scope>NUCLEOTIDE SEQUENCE [LARGE SCALE GENOMIC DNA]</scope>
    <source>
        <strain evidence="3">JCM 17326</strain>
    </source>
</reference>
<organism evidence="2 3">
    <name type="scientific">Nonomuraea rosea</name>
    <dbReference type="NCBI Taxonomy" id="638574"/>
    <lineage>
        <taxon>Bacteria</taxon>
        <taxon>Bacillati</taxon>
        <taxon>Actinomycetota</taxon>
        <taxon>Actinomycetes</taxon>
        <taxon>Streptosporangiales</taxon>
        <taxon>Streptosporangiaceae</taxon>
        <taxon>Nonomuraea</taxon>
    </lineage>
</organism>
<dbReference type="Gene3D" id="3.40.50.300">
    <property type="entry name" value="P-loop containing nucleotide triphosphate hydrolases"/>
    <property type="match status" value="1"/>
</dbReference>
<keyword evidence="1" id="KW-1133">Transmembrane helix</keyword>
<dbReference type="Proteomes" id="UP001500630">
    <property type="component" value="Unassembled WGS sequence"/>
</dbReference>
<dbReference type="RefSeq" id="WP_345574151.1">
    <property type="nucleotide sequence ID" value="NZ_BAABDQ010000039.1"/>
</dbReference>
<protein>
    <recommendedName>
        <fullName evidence="4">NACHT domain-containing protein</fullName>
    </recommendedName>
</protein>
<proteinExistence type="predicted"/>
<name>A0ABP6ZC53_9ACTN</name>
<evidence type="ECO:0008006" key="4">
    <source>
        <dbReference type="Google" id="ProtNLM"/>
    </source>
</evidence>
<keyword evidence="1" id="KW-0472">Membrane</keyword>
<comment type="caution">
    <text evidence="2">The sequence shown here is derived from an EMBL/GenBank/DDBJ whole genome shotgun (WGS) entry which is preliminary data.</text>
</comment>
<feature type="transmembrane region" description="Helical" evidence="1">
    <location>
        <begin position="39"/>
        <end position="60"/>
    </location>
</feature>
<dbReference type="EMBL" id="BAABDQ010000039">
    <property type="protein sequence ID" value="GAA3604473.1"/>
    <property type="molecule type" value="Genomic_DNA"/>
</dbReference>
<evidence type="ECO:0000256" key="1">
    <source>
        <dbReference type="SAM" id="Phobius"/>
    </source>
</evidence>
<keyword evidence="1" id="KW-0812">Transmembrane</keyword>
<accession>A0ABP6ZC53</accession>
<keyword evidence="3" id="KW-1185">Reference proteome</keyword>
<feature type="transmembrane region" description="Helical" evidence="1">
    <location>
        <begin position="537"/>
        <end position="558"/>
    </location>
</feature>
<feature type="transmembrane region" description="Helical" evidence="1">
    <location>
        <begin position="6"/>
        <end position="27"/>
    </location>
</feature>
<evidence type="ECO:0000313" key="2">
    <source>
        <dbReference type="EMBL" id="GAA3604473.1"/>
    </source>
</evidence>